<evidence type="ECO:0000313" key="2">
    <source>
        <dbReference type="Proteomes" id="UP001057452"/>
    </source>
</evidence>
<accession>A0ACB9WZG4</accession>
<reference evidence="1" key="1">
    <citation type="submission" date="2022-05" db="EMBL/GenBank/DDBJ databases">
        <title>Chromosome-level genome of Chaenocephalus aceratus.</title>
        <authorList>
            <person name="Park H."/>
        </authorList>
    </citation>
    <scope>NUCLEOTIDE SEQUENCE</scope>
    <source>
        <strain evidence="1">KU_202001</strain>
    </source>
</reference>
<dbReference type="Proteomes" id="UP001057452">
    <property type="component" value="Chromosome 10"/>
</dbReference>
<dbReference type="EMBL" id="CM043794">
    <property type="protein sequence ID" value="KAI4819422.1"/>
    <property type="molecule type" value="Genomic_DNA"/>
</dbReference>
<gene>
    <name evidence="1" type="ORF">KUCAC02_004669</name>
</gene>
<organism evidence="1 2">
    <name type="scientific">Chaenocephalus aceratus</name>
    <name type="common">Blackfin icefish</name>
    <name type="synonym">Chaenichthys aceratus</name>
    <dbReference type="NCBI Taxonomy" id="36190"/>
    <lineage>
        <taxon>Eukaryota</taxon>
        <taxon>Metazoa</taxon>
        <taxon>Chordata</taxon>
        <taxon>Craniata</taxon>
        <taxon>Vertebrata</taxon>
        <taxon>Euteleostomi</taxon>
        <taxon>Actinopterygii</taxon>
        <taxon>Neopterygii</taxon>
        <taxon>Teleostei</taxon>
        <taxon>Neoteleostei</taxon>
        <taxon>Acanthomorphata</taxon>
        <taxon>Eupercaria</taxon>
        <taxon>Perciformes</taxon>
        <taxon>Notothenioidei</taxon>
        <taxon>Channichthyidae</taxon>
        <taxon>Chaenocephalus</taxon>
    </lineage>
</organism>
<sequence>HGPAPGPADSQLLKVWCLTEGLGSSSSIGTSQTLVSFLKFLARVGGVPEKIVNPSKESEDLPEDLLSSVSPPLSSAHSKVTKFISDQPIHYLVTTVSFPP</sequence>
<proteinExistence type="predicted"/>
<name>A0ACB9WZG4_CHAAC</name>
<evidence type="ECO:0000313" key="1">
    <source>
        <dbReference type="EMBL" id="KAI4819422.1"/>
    </source>
</evidence>
<protein>
    <submittedName>
        <fullName evidence="1">Uncharacterized protein</fullName>
    </submittedName>
</protein>
<comment type="caution">
    <text evidence="1">The sequence shown here is derived from an EMBL/GenBank/DDBJ whole genome shotgun (WGS) entry which is preliminary data.</text>
</comment>
<keyword evidence="2" id="KW-1185">Reference proteome</keyword>
<feature type="non-terminal residue" evidence="1">
    <location>
        <position position="1"/>
    </location>
</feature>